<dbReference type="NCBIfam" id="TIGR02523">
    <property type="entry name" value="type_IV_pilV"/>
    <property type="match status" value="1"/>
</dbReference>
<dbReference type="InterPro" id="IPR013362">
    <property type="entry name" value="Pilus_4_PilV"/>
</dbReference>
<dbReference type="STRING" id="45074.Lsan_1854"/>
<feature type="transmembrane region" description="Helical" evidence="1">
    <location>
        <begin position="20"/>
        <end position="40"/>
    </location>
</feature>
<dbReference type="PROSITE" id="PS00409">
    <property type="entry name" value="PROKAR_NTER_METHYL"/>
    <property type="match status" value="1"/>
</dbReference>
<dbReference type="AlphaFoldDB" id="A0A0W0YWN8"/>
<reference evidence="3 4" key="1">
    <citation type="submission" date="2015-11" db="EMBL/GenBank/DDBJ databases">
        <title>Genomic analysis of 38 Legionella species identifies large and diverse effector repertoires.</title>
        <authorList>
            <person name="Burstein D."/>
            <person name="Amaro F."/>
            <person name="Zusman T."/>
            <person name="Lifshitz Z."/>
            <person name="Cohen O."/>
            <person name="Gilbert J.A."/>
            <person name="Pupko T."/>
            <person name="Shuman H.A."/>
            <person name="Segal G."/>
        </authorList>
    </citation>
    <scope>NUCLEOTIDE SEQUENCE [LARGE SCALE GENOMIC DNA]</scope>
    <source>
        <strain evidence="3 4">SC-63-C7</strain>
    </source>
</reference>
<evidence type="ECO:0000259" key="2">
    <source>
        <dbReference type="Pfam" id="PF22150"/>
    </source>
</evidence>
<protein>
    <submittedName>
        <fullName evidence="3">Pre-pilin leader sequence (PilV)</fullName>
    </submittedName>
</protein>
<dbReference type="EMBL" id="LNYU01000042">
    <property type="protein sequence ID" value="KTD61292.1"/>
    <property type="molecule type" value="Genomic_DNA"/>
</dbReference>
<gene>
    <name evidence="3" type="ORF">Lsan_1854</name>
</gene>
<dbReference type="InterPro" id="IPR012902">
    <property type="entry name" value="N_methyl_site"/>
</dbReference>
<proteinExistence type="predicted"/>
<evidence type="ECO:0000313" key="4">
    <source>
        <dbReference type="Proteomes" id="UP000054703"/>
    </source>
</evidence>
<dbReference type="Pfam" id="PF22150">
    <property type="entry name" value="Tt1218-like"/>
    <property type="match status" value="1"/>
</dbReference>
<keyword evidence="1" id="KW-0812">Transmembrane</keyword>
<organism evidence="3 4">
    <name type="scientific">Legionella santicrucis</name>
    <dbReference type="NCBI Taxonomy" id="45074"/>
    <lineage>
        <taxon>Bacteria</taxon>
        <taxon>Pseudomonadati</taxon>
        <taxon>Pseudomonadota</taxon>
        <taxon>Gammaproteobacteria</taxon>
        <taxon>Legionellales</taxon>
        <taxon>Legionellaceae</taxon>
        <taxon>Legionella</taxon>
    </lineage>
</organism>
<keyword evidence="4" id="KW-1185">Reference proteome</keyword>
<feature type="domain" description="Type IV pilin Tt1218-like" evidence="2">
    <location>
        <begin position="42"/>
        <end position="113"/>
    </location>
</feature>
<name>A0A0W0YWN8_9GAMM</name>
<evidence type="ECO:0000313" key="3">
    <source>
        <dbReference type="EMBL" id="KTD61292.1"/>
    </source>
</evidence>
<dbReference type="Proteomes" id="UP000054703">
    <property type="component" value="Unassembled WGS sequence"/>
</dbReference>
<dbReference type="InterPro" id="IPR054402">
    <property type="entry name" value="Tt1218-like_dom"/>
</dbReference>
<dbReference type="PATRIC" id="fig|45074.5.peg.1978"/>
<keyword evidence="1" id="KW-0472">Membrane</keyword>
<sequence length="181" mass="19265">MHHVSNLGVQQKGLSLIEVLVAFVILAIGMLGIASMLILSSKANNSSYAKQQAVQCVYDIFDKIRANYQAAINGNYTISNINSMGTPILPPQPGTMCNQSPCSSPQLAAYDTWYWLTYDVSKLPNGSGSITATPAPGSSGNTIITVTIQWDDSLAINLVGASSTPVPTNPNYVQLSIQSQL</sequence>
<dbReference type="NCBIfam" id="TIGR02532">
    <property type="entry name" value="IV_pilin_GFxxxE"/>
    <property type="match status" value="1"/>
</dbReference>
<keyword evidence="1" id="KW-1133">Transmembrane helix</keyword>
<evidence type="ECO:0000256" key="1">
    <source>
        <dbReference type="SAM" id="Phobius"/>
    </source>
</evidence>
<dbReference type="Pfam" id="PF07963">
    <property type="entry name" value="N_methyl"/>
    <property type="match status" value="1"/>
</dbReference>
<dbReference type="OrthoDB" id="8547299at2"/>
<comment type="caution">
    <text evidence="3">The sequence shown here is derived from an EMBL/GenBank/DDBJ whole genome shotgun (WGS) entry which is preliminary data.</text>
</comment>
<accession>A0A0W0YWN8</accession>
<dbReference type="RefSeq" id="WP_058514134.1">
    <property type="nucleotide sequence ID" value="NZ_CAAAIH010000043.1"/>
</dbReference>